<organism evidence="1 2">
    <name type="scientific">Persea americana</name>
    <name type="common">Avocado</name>
    <dbReference type="NCBI Taxonomy" id="3435"/>
    <lineage>
        <taxon>Eukaryota</taxon>
        <taxon>Viridiplantae</taxon>
        <taxon>Streptophyta</taxon>
        <taxon>Embryophyta</taxon>
        <taxon>Tracheophyta</taxon>
        <taxon>Spermatophyta</taxon>
        <taxon>Magnoliopsida</taxon>
        <taxon>Magnoliidae</taxon>
        <taxon>Laurales</taxon>
        <taxon>Lauraceae</taxon>
        <taxon>Persea</taxon>
    </lineage>
</organism>
<dbReference type="Proteomes" id="UP001234297">
    <property type="component" value="Chromosome 3"/>
</dbReference>
<evidence type="ECO:0000313" key="1">
    <source>
        <dbReference type="EMBL" id="KAJ8638484.1"/>
    </source>
</evidence>
<proteinExistence type="predicted"/>
<comment type="caution">
    <text evidence="1">The sequence shown here is derived from an EMBL/GenBank/DDBJ whole genome shotgun (WGS) entry which is preliminary data.</text>
</comment>
<protein>
    <submittedName>
        <fullName evidence="1">Uncharacterized protein</fullName>
    </submittedName>
</protein>
<accession>A0ACC2LYF9</accession>
<dbReference type="EMBL" id="CM056811">
    <property type="protein sequence ID" value="KAJ8638484.1"/>
    <property type="molecule type" value="Genomic_DNA"/>
</dbReference>
<reference evidence="1 2" key="1">
    <citation type="journal article" date="2022" name="Hortic Res">
        <title>A haplotype resolved chromosomal level avocado genome allows analysis of novel avocado genes.</title>
        <authorList>
            <person name="Nath O."/>
            <person name="Fletcher S.J."/>
            <person name="Hayward A."/>
            <person name="Shaw L.M."/>
            <person name="Masouleh A.K."/>
            <person name="Furtado A."/>
            <person name="Henry R.J."/>
            <person name="Mitter N."/>
        </authorList>
    </citation>
    <scope>NUCLEOTIDE SEQUENCE [LARGE SCALE GENOMIC DNA]</scope>
    <source>
        <strain evidence="2">cv. Hass</strain>
    </source>
</reference>
<gene>
    <name evidence="1" type="ORF">MRB53_012751</name>
</gene>
<evidence type="ECO:0000313" key="2">
    <source>
        <dbReference type="Proteomes" id="UP001234297"/>
    </source>
</evidence>
<name>A0ACC2LYF9_PERAE</name>
<keyword evidence="2" id="KW-1185">Reference proteome</keyword>
<sequence>MENLYHMEKQGMEPGEMHEQLMSKRNPKDVVVCDTYQLVKWTEKVGGSSATMVPVGLGDGFLVEDAYGTVKSQMELLVGPCPMMGLFVLVSESLHGGMALSAKRIGTWCILCIRTCGMALGKWCGCGLT</sequence>